<sequence>MSRRISICAVMFVGAVLLSVTTQGRAQQQDPTKRPAEVIKEDADNTKVNRRESSRGEATADKQREKPADRMVSQRIRRAVTRNPELSSYARNVKIVTQDGTVTLKGPVRSEKERNAIEAIAVQMAGKDRVTNEIQIAPEKN</sequence>
<dbReference type="RefSeq" id="WP_214300336.1">
    <property type="nucleotide sequence ID" value="NZ_JAHDYS010000014.1"/>
</dbReference>
<feature type="signal peptide" evidence="2">
    <location>
        <begin position="1"/>
        <end position="26"/>
    </location>
</feature>
<dbReference type="PROSITE" id="PS50914">
    <property type="entry name" value="BON"/>
    <property type="match status" value="1"/>
</dbReference>
<reference evidence="4 5" key="1">
    <citation type="submission" date="2021-05" db="EMBL/GenBank/DDBJ databases">
        <title>The draft genome of Geobacter chapellei DSM 13688.</title>
        <authorList>
            <person name="Xu Z."/>
            <person name="Masuda Y."/>
            <person name="Itoh H."/>
            <person name="Senoo K."/>
        </authorList>
    </citation>
    <scope>NUCLEOTIDE SEQUENCE [LARGE SCALE GENOMIC DNA]</scope>
    <source>
        <strain evidence="4 5">DSM 13688</strain>
    </source>
</reference>
<dbReference type="Pfam" id="PF04972">
    <property type="entry name" value="BON"/>
    <property type="match status" value="1"/>
</dbReference>
<proteinExistence type="predicted"/>
<dbReference type="Proteomes" id="UP000784128">
    <property type="component" value="Unassembled WGS sequence"/>
</dbReference>
<feature type="domain" description="BON" evidence="3">
    <location>
        <begin position="68"/>
        <end position="138"/>
    </location>
</feature>
<dbReference type="InterPro" id="IPR007055">
    <property type="entry name" value="BON_dom"/>
</dbReference>
<evidence type="ECO:0000259" key="3">
    <source>
        <dbReference type="PROSITE" id="PS50914"/>
    </source>
</evidence>
<name>A0ABS5UB09_9BACT</name>
<keyword evidence="2" id="KW-0732">Signal</keyword>
<accession>A0ABS5UB09</accession>
<feature type="compositionally biased region" description="Basic and acidic residues" evidence="1">
    <location>
        <begin position="31"/>
        <end position="69"/>
    </location>
</feature>
<gene>
    <name evidence="4" type="ORF">KJB30_13840</name>
</gene>
<comment type="caution">
    <text evidence="4">The sequence shown here is derived from an EMBL/GenBank/DDBJ whole genome shotgun (WGS) entry which is preliminary data.</text>
</comment>
<protein>
    <submittedName>
        <fullName evidence="4">BON domain-containing protein</fullName>
    </submittedName>
</protein>
<feature type="region of interest" description="Disordered" evidence="1">
    <location>
        <begin position="22"/>
        <end position="72"/>
    </location>
</feature>
<dbReference type="Gene3D" id="3.30.1340.30">
    <property type="match status" value="1"/>
</dbReference>
<evidence type="ECO:0000313" key="4">
    <source>
        <dbReference type="EMBL" id="MBT1072873.1"/>
    </source>
</evidence>
<dbReference type="EMBL" id="JAHDYS010000014">
    <property type="protein sequence ID" value="MBT1072873.1"/>
    <property type="molecule type" value="Genomic_DNA"/>
</dbReference>
<organism evidence="4 5">
    <name type="scientific">Pelotalea chapellei</name>
    <dbReference type="NCBI Taxonomy" id="44671"/>
    <lineage>
        <taxon>Bacteria</taxon>
        <taxon>Pseudomonadati</taxon>
        <taxon>Thermodesulfobacteriota</taxon>
        <taxon>Desulfuromonadia</taxon>
        <taxon>Geobacterales</taxon>
        <taxon>Geobacteraceae</taxon>
        <taxon>Pelotalea</taxon>
    </lineage>
</organism>
<evidence type="ECO:0000256" key="1">
    <source>
        <dbReference type="SAM" id="MobiDB-lite"/>
    </source>
</evidence>
<feature type="chain" id="PRO_5045285205" evidence="2">
    <location>
        <begin position="27"/>
        <end position="141"/>
    </location>
</feature>
<evidence type="ECO:0000313" key="5">
    <source>
        <dbReference type="Proteomes" id="UP000784128"/>
    </source>
</evidence>
<keyword evidence="5" id="KW-1185">Reference proteome</keyword>
<evidence type="ECO:0000256" key="2">
    <source>
        <dbReference type="SAM" id="SignalP"/>
    </source>
</evidence>